<accession>A0A7V5UEN0</accession>
<comment type="caution">
    <text evidence="1">The sequence shown here is derived from an EMBL/GenBank/DDBJ whole genome shotgun (WGS) entry which is preliminary data.</text>
</comment>
<gene>
    <name evidence="1" type="ORF">ENJ89_04845</name>
</gene>
<reference evidence="1" key="1">
    <citation type="journal article" date="2020" name="mSystems">
        <title>Genome- and Community-Level Interaction Insights into Carbon Utilization and Element Cycling Functions of Hydrothermarchaeota in Hydrothermal Sediment.</title>
        <authorList>
            <person name="Zhou Z."/>
            <person name="Liu Y."/>
            <person name="Xu W."/>
            <person name="Pan J."/>
            <person name="Luo Z.H."/>
            <person name="Li M."/>
        </authorList>
    </citation>
    <scope>NUCLEOTIDE SEQUENCE [LARGE SCALE GENOMIC DNA]</scope>
    <source>
        <strain evidence="1">HyVt-527</strain>
    </source>
</reference>
<sequence length="195" mass="23114">MNQKVKKKKPFSPGIKLFRHLNVPRKNWKLDYRESSYYVPRQVNDRLAKIMDRPLPSSFMPLMALVYLAARLVTKTLRIQKKIEITAGDYLIDSQYDSLLLALWKKSPRTAEELYRLPQFTAKYTLRELQQKLNWLSEQKLVKRRTREQLPTLYFAAQSAAIAKLTIERGLIDTPLDMKSRTRLNEWLKLINENF</sequence>
<name>A0A7V5UEN0_CALAY</name>
<evidence type="ECO:0000313" key="1">
    <source>
        <dbReference type="EMBL" id="HHJ52500.1"/>
    </source>
</evidence>
<dbReference type="Proteomes" id="UP000886124">
    <property type="component" value="Unassembled WGS sequence"/>
</dbReference>
<organism evidence="1">
    <name type="scientific">Caldithrix abyssi</name>
    <dbReference type="NCBI Taxonomy" id="187145"/>
    <lineage>
        <taxon>Bacteria</taxon>
        <taxon>Pseudomonadati</taxon>
        <taxon>Calditrichota</taxon>
        <taxon>Calditrichia</taxon>
        <taxon>Calditrichales</taxon>
        <taxon>Calditrichaceae</taxon>
        <taxon>Caldithrix</taxon>
    </lineage>
</organism>
<dbReference type="AlphaFoldDB" id="A0A7V5UEN0"/>
<dbReference type="EMBL" id="DROD01000327">
    <property type="protein sequence ID" value="HHJ52500.1"/>
    <property type="molecule type" value="Genomic_DNA"/>
</dbReference>
<proteinExistence type="predicted"/>
<protein>
    <submittedName>
        <fullName evidence="1">Uncharacterized protein</fullName>
    </submittedName>
</protein>